<dbReference type="Pfam" id="PF03704">
    <property type="entry name" value="BTAD"/>
    <property type="match status" value="1"/>
</dbReference>
<evidence type="ECO:0000256" key="3">
    <source>
        <dbReference type="ARBA" id="ARBA00023015"/>
    </source>
</evidence>
<dbReference type="InterPro" id="IPR036388">
    <property type="entry name" value="WH-like_DNA-bd_sf"/>
</dbReference>
<dbReference type="GO" id="GO:0000160">
    <property type="term" value="P:phosphorelay signal transduction system"/>
    <property type="evidence" value="ECO:0007669"/>
    <property type="project" value="UniProtKB-KW"/>
</dbReference>
<keyword evidence="5" id="KW-0804">Transcription</keyword>
<feature type="DNA-binding region" description="OmpR/PhoB-type" evidence="6">
    <location>
        <begin position="1"/>
        <end position="97"/>
    </location>
</feature>
<protein>
    <submittedName>
        <fullName evidence="9">AfsR/SARP family transcriptional regulator</fullName>
    </submittedName>
</protein>
<dbReference type="Gene3D" id="1.10.10.10">
    <property type="entry name" value="Winged helix-like DNA-binding domain superfamily/Winged helix DNA-binding domain"/>
    <property type="match status" value="1"/>
</dbReference>
<dbReference type="GO" id="GO:0006355">
    <property type="term" value="P:regulation of DNA-templated transcription"/>
    <property type="evidence" value="ECO:0007669"/>
    <property type="project" value="InterPro"/>
</dbReference>
<feature type="domain" description="OmpR/PhoB-type" evidence="8">
    <location>
        <begin position="1"/>
        <end position="97"/>
    </location>
</feature>
<evidence type="ECO:0000313" key="9">
    <source>
        <dbReference type="EMBL" id="NGO67603.1"/>
    </source>
</evidence>
<dbReference type="RefSeq" id="WP_165297257.1">
    <property type="nucleotide sequence ID" value="NZ_JAAKZZ010000024.1"/>
</dbReference>
<dbReference type="GO" id="GO:0003677">
    <property type="term" value="F:DNA binding"/>
    <property type="evidence" value="ECO:0007669"/>
    <property type="project" value="UniProtKB-UniRule"/>
</dbReference>
<dbReference type="FunFam" id="1.25.40.10:FF:000222">
    <property type="entry name" value="SARP family transcriptional regulator"/>
    <property type="match status" value="1"/>
</dbReference>
<proteinExistence type="inferred from homology"/>
<organism evidence="9 10">
    <name type="scientific">Streptomyces boncukensis</name>
    <dbReference type="NCBI Taxonomy" id="2711219"/>
    <lineage>
        <taxon>Bacteria</taxon>
        <taxon>Bacillati</taxon>
        <taxon>Actinomycetota</taxon>
        <taxon>Actinomycetes</taxon>
        <taxon>Kitasatosporales</taxon>
        <taxon>Streptomycetaceae</taxon>
        <taxon>Streptomyces</taxon>
    </lineage>
</organism>
<dbReference type="SMART" id="SM01043">
    <property type="entry name" value="BTAD"/>
    <property type="match status" value="1"/>
</dbReference>
<evidence type="ECO:0000256" key="2">
    <source>
        <dbReference type="ARBA" id="ARBA00023012"/>
    </source>
</evidence>
<accession>A0A6G4WRF3</accession>
<dbReference type="InterPro" id="IPR011990">
    <property type="entry name" value="TPR-like_helical_dom_sf"/>
</dbReference>
<dbReference type="InterPro" id="IPR051677">
    <property type="entry name" value="AfsR-DnrI-RedD_regulator"/>
</dbReference>
<evidence type="ECO:0000256" key="7">
    <source>
        <dbReference type="SAM" id="MobiDB-lite"/>
    </source>
</evidence>
<dbReference type="InterPro" id="IPR005158">
    <property type="entry name" value="BTAD"/>
</dbReference>
<gene>
    <name evidence="9" type="ORF">G5C65_04365</name>
</gene>
<dbReference type="CDD" id="cd15831">
    <property type="entry name" value="BTAD"/>
    <property type="match status" value="1"/>
</dbReference>
<keyword evidence="10" id="KW-1185">Reference proteome</keyword>
<keyword evidence="4 6" id="KW-0238">DNA-binding</keyword>
<evidence type="ECO:0000256" key="4">
    <source>
        <dbReference type="ARBA" id="ARBA00023125"/>
    </source>
</evidence>
<dbReference type="AlphaFoldDB" id="A0A6G4WRF3"/>
<dbReference type="EMBL" id="JAAKZZ010000024">
    <property type="protein sequence ID" value="NGO67603.1"/>
    <property type="molecule type" value="Genomic_DNA"/>
</dbReference>
<dbReference type="Proteomes" id="UP000477722">
    <property type="component" value="Unassembled WGS sequence"/>
</dbReference>
<dbReference type="InterPro" id="IPR016032">
    <property type="entry name" value="Sig_transdc_resp-reg_C-effctor"/>
</dbReference>
<name>A0A6G4WRF3_9ACTN</name>
<feature type="compositionally biased region" description="Low complexity" evidence="7">
    <location>
        <begin position="273"/>
        <end position="288"/>
    </location>
</feature>
<dbReference type="SUPFAM" id="SSF48452">
    <property type="entry name" value="TPR-like"/>
    <property type="match status" value="1"/>
</dbReference>
<keyword evidence="3" id="KW-0805">Transcription regulation</keyword>
<dbReference type="PANTHER" id="PTHR35807">
    <property type="entry name" value="TRANSCRIPTIONAL REGULATOR REDD-RELATED"/>
    <property type="match status" value="1"/>
</dbReference>
<comment type="similarity">
    <text evidence="1">Belongs to the AfsR/DnrI/RedD regulatory family.</text>
</comment>
<evidence type="ECO:0000256" key="1">
    <source>
        <dbReference type="ARBA" id="ARBA00005820"/>
    </source>
</evidence>
<evidence type="ECO:0000256" key="6">
    <source>
        <dbReference type="PROSITE-ProRule" id="PRU01091"/>
    </source>
</evidence>
<comment type="caution">
    <text evidence="9">The sequence shown here is derived from an EMBL/GenBank/DDBJ whole genome shotgun (WGS) entry which is preliminary data.</text>
</comment>
<dbReference type="SUPFAM" id="SSF46894">
    <property type="entry name" value="C-terminal effector domain of the bipartite response regulators"/>
    <property type="match status" value="1"/>
</dbReference>
<evidence type="ECO:0000313" key="10">
    <source>
        <dbReference type="Proteomes" id="UP000477722"/>
    </source>
</evidence>
<feature type="region of interest" description="Disordered" evidence="7">
    <location>
        <begin position="252"/>
        <end position="288"/>
    </location>
</feature>
<dbReference type="PANTHER" id="PTHR35807:SF1">
    <property type="entry name" value="TRANSCRIPTIONAL REGULATOR REDD"/>
    <property type="match status" value="1"/>
</dbReference>
<feature type="compositionally biased region" description="Low complexity" evidence="7">
    <location>
        <begin position="252"/>
        <end position="265"/>
    </location>
</feature>
<dbReference type="Gene3D" id="1.25.40.10">
    <property type="entry name" value="Tetratricopeptide repeat domain"/>
    <property type="match status" value="1"/>
</dbReference>
<dbReference type="SMART" id="SM00862">
    <property type="entry name" value="Trans_reg_C"/>
    <property type="match status" value="1"/>
</dbReference>
<evidence type="ECO:0000259" key="8">
    <source>
        <dbReference type="PROSITE" id="PS51755"/>
    </source>
</evidence>
<sequence length="288" mass="31693">MEFKLLGPLEVTYERHLCTPHAPKVKKVLALLLLRANHVVGLDAFIEELWGDKSPNTAITTTQTYVYHLRKALGGAAGQKAAEQIVRTAAPGYVLKAGDEEIDIKKFDSLVVRAQATAAAEDFHRTARYADEALSLWTGAPLADVECGNVLRGYAVNLEEQYLSAQEMRIRAEMQLGNHRKMIADLRSLVAAHPLNEWFHGQLITALHRSGRRSEALRAYQHVRELLRRELGLEPSPELWQLHQRILAADTGDTAGTAGTAGTRARAPHDRVPLSPAGSARRASAPVP</sequence>
<dbReference type="Pfam" id="PF00486">
    <property type="entry name" value="Trans_reg_C"/>
    <property type="match status" value="1"/>
</dbReference>
<dbReference type="PROSITE" id="PS51755">
    <property type="entry name" value="OMPR_PHOB"/>
    <property type="match status" value="1"/>
</dbReference>
<evidence type="ECO:0000256" key="5">
    <source>
        <dbReference type="ARBA" id="ARBA00023163"/>
    </source>
</evidence>
<dbReference type="InterPro" id="IPR001867">
    <property type="entry name" value="OmpR/PhoB-type_DNA-bd"/>
</dbReference>
<reference evidence="9 10" key="1">
    <citation type="submission" date="2020-02" db="EMBL/GenBank/DDBJ databases">
        <title>Whole-genome analyses of novel actinobacteria.</title>
        <authorList>
            <person name="Sahin N."/>
            <person name="Tatar D."/>
        </authorList>
    </citation>
    <scope>NUCLEOTIDE SEQUENCE [LARGE SCALE GENOMIC DNA]</scope>
    <source>
        <strain evidence="9 10">SB3404</strain>
    </source>
</reference>
<keyword evidence="2" id="KW-0902">Two-component regulatory system</keyword>